<dbReference type="Gene3D" id="1.25.40.10">
    <property type="entry name" value="Tetratricopeptide repeat domain"/>
    <property type="match status" value="1"/>
</dbReference>
<dbReference type="RefSeq" id="WP_127568764.1">
    <property type="nucleotide sequence ID" value="NZ_BMFB01000001.1"/>
</dbReference>
<name>A0A3T0ED17_9PROT</name>
<gene>
    <name evidence="1" type="ORF">X907_2678</name>
</gene>
<dbReference type="AlphaFoldDB" id="A0A3T0ED17"/>
<dbReference type="EMBL" id="CP018911">
    <property type="protein sequence ID" value="AZU05189.1"/>
    <property type="molecule type" value="Genomic_DNA"/>
</dbReference>
<evidence type="ECO:0000313" key="2">
    <source>
        <dbReference type="Proteomes" id="UP000286954"/>
    </source>
</evidence>
<dbReference type="KEGG" id="gak:X907_2678"/>
<protein>
    <submittedName>
        <fullName evidence="1">TPR domain-containing protein</fullName>
    </submittedName>
</protein>
<keyword evidence="2" id="KW-1185">Reference proteome</keyword>
<evidence type="ECO:0000313" key="1">
    <source>
        <dbReference type="EMBL" id="AZU05189.1"/>
    </source>
</evidence>
<dbReference type="InterPro" id="IPR019734">
    <property type="entry name" value="TPR_rpt"/>
</dbReference>
<dbReference type="SMART" id="SM00028">
    <property type="entry name" value="TPR"/>
    <property type="match status" value="2"/>
</dbReference>
<dbReference type="SUPFAM" id="SSF48452">
    <property type="entry name" value="TPR-like"/>
    <property type="match status" value="1"/>
</dbReference>
<reference evidence="1 2" key="1">
    <citation type="submission" date="2016-12" db="EMBL/GenBank/DDBJ databases">
        <title>The genome of dimorphic prosthecate Glycocaulis alkaliphilus 6b-8t, isolated from crude oil dictates its adaptability in petroleum environments.</title>
        <authorList>
            <person name="Wu X.-L."/>
            <person name="Geng S."/>
        </authorList>
    </citation>
    <scope>NUCLEOTIDE SEQUENCE [LARGE SCALE GENOMIC DNA]</scope>
    <source>
        <strain evidence="1 2">6B-8</strain>
    </source>
</reference>
<proteinExistence type="predicted"/>
<dbReference type="Pfam" id="PF13428">
    <property type="entry name" value="TPR_14"/>
    <property type="match status" value="1"/>
</dbReference>
<organism evidence="1 2">
    <name type="scientific">Glycocaulis alkaliphilus</name>
    <dbReference type="NCBI Taxonomy" id="1434191"/>
    <lineage>
        <taxon>Bacteria</taxon>
        <taxon>Pseudomonadati</taxon>
        <taxon>Pseudomonadota</taxon>
        <taxon>Alphaproteobacteria</taxon>
        <taxon>Maricaulales</taxon>
        <taxon>Maricaulaceae</taxon>
        <taxon>Glycocaulis</taxon>
    </lineage>
</organism>
<sequence length="221" mass="22933">MRGICGILSAAALLAGHATPALAQEAGTSFEQAQYEACLNLINENPEAAYEEGLAWRAQGGSWPAMHCIALSQVALGQYGIAARRLESTAEGAVVATDETRAIMFGQAGDAWLAANEPANAERAFRRGRDFGPGDAGLALGVAEAAILQENWANAQTAAGDAIGLDAGLARGWQIRAQAHLEQGNLDAASADLNEALARDGENIEALVLRGRIAEARRTGG</sequence>
<dbReference type="InterPro" id="IPR011990">
    <property type="entry name" value="TPR-like_helical_dom_sf"/>
</dbReference>
<accession>A0A3T0ED17</accession>
<dbReference type="OrthoDB" id="8480494at2"/>
<dbReference type="Proteomes" id="UP000286954">
    <property type="component" value="Chromosome"/>
</dbReference>